<comment type="similarity">
    <text evidence="1">Belongs to the Cyclase 1 superfamily.</text>
</comment>
<dbReference type="EMBL" id="AP024449">
    <property type="protein sequence ID" value="BCS28592.1"/>
    <property type="molecule type" value="Genomic_DNA"/>
</dbReference>
<dbReference type="KEGG" id="apuu:APUU_70162A"/>
<keyword evidence="3" id="KW-1185">Reference proteome</keyword>
<evidence type="ECO:0000256" key="1">
    <source>
        <dbReference type="ARBA" id="ARBA00007865"/>
    </source>
</evidence>
<dbReference type="PANTHER" id="PTHR34861">
    <property type="match status" value="1"/>
</dbReference>
<reference evidence="2" key="2">
    <citation type="submission" date="2021-02" db="EMBL/GenBank/DDBJ databases">
        <title>Aspergillus puulaauensis MK2 genome sequence.</title>
        <authorList>
            <person name="Futagami T."/>
            <person name="Mori K."/>
            <person name="Kadooka C."/>
            <person name="Tanaka T."/>
        </authorList>
    </citation>
    <scope>NUCLEOTIDE SEQUENCE</scope>
    <source>
        <strain evidence="2">MK2</strain>
    </source>
</reference>
<dbReference type="Pfam" id="PF04199">
    <property type="entry name" value="Cyclase"/>
    <property type="match status" value="1"/>
</dbReference>
<protein>
    <recommendedName>
        <fullName evidence="4">Cyclase</fullName>
    </recommendedName>
</protein>
<reference evidence="2" key="1">
    <citation type="submission" date="2021-01" db="EMBL/GenBank/DDBJ databases">
        <authorList>
            <consortium name="Aspergillus puulaauensis MK2 genome sequencing consortium"/>
            <person name="Kazuki M."/>
            <person name="Futagami T."/>
        </authorList>
    </citation>
    <scope>NUCLEOTIDE SEQUENCE</scope>
    <source>
        <strain evidence="2">MK2</strain>
    </source>
</reference>
<organism evidence="2 3">
    <name type="scientific">Aspergillus puulaauensis</name>
    <dbReference type="NCBI Taxonomy" id="1220207"/>
    <lineage>
        <taxon>Eukaryota</taxon>
        <taxon>Fungi</taxon>
        <taxon>Dikarya</taxon>
        <taxon>Ascomycota</taxon>
        <taxon>Pezizomycotina</taxon>
        <taxon>Eurotiomycetes</taxon>
        <taxon>Eurotiomycetidae</taxon>
        <taxon>Eurotiales</taxon>
        <taxon>Aspergillaceae</taxon>
        <taxon>Aspergillus</taxon>
    </lineage>
</organism>
<accession>A0A7R7XW86</accession>
<dbReference type="GeneID" id="64978589"/>
<dbReference type="InterPro" id="IPR037175">
    <property type="entry name" value="KFase_sf"/>
</dbReference>
<dbReference type="AlphaFoldDB" id="A0A7R7XW86"/>
<gene>
    <name evidence="2" type="ORF">APUU_70162A</name>
</gene>
<dbReference type="Gene3D" id="3.50.30.50">
    <property type="entry name" value="Putative cyclase"/>
    <property type="match status" value="1"/>
</dbReference>
<dbReference type="GO" id="GO:0004061">
    <property type="term" value="F:arylformamidase activity"/>
    <property type="evidence" value="ECO:0007669"/>
    <property type="project" value="InterPro"/>
</dbReference>
<proteinExistence type="inferred from homology"/>
<evidence type="ECO:0000313" key="3">
    <source>
        <dbReference type="Proteomes" id="UP000654913"/>
    </source>
</evidence>
<dbReference type="OrthoDB" id="5396at2759"/>
<sequence>MSWAIQDQAVFYNGLALKDAVKFPQNGIHNICERGGIVGRGILVDWLRWWQDHNPTANPPNPASRWAISVSEIEKTLEWQGTECRPGDILLLRTGFVKWHNEAGATTRATGVRSCRYIGVEGKMETVRWLYRRRLAAVACDTMGFEAWPYARDCCLHEWLLCQWGTPIGELWDLERLSEQCAVLGKWSFLLTSAPLHIKGGVGSPPGAIAVL</sequence>
<name>A0A7R7XW86_9EURO</name>
<dbReference type="GO" id="GO:0019441">
    <property type="term" value="P:L-tryptophan catabolic process to kynurenine"/>
    <property type="evidence" value="ECO:0007669"/>
    <property type="project" value="InterPro"/>
</dbReference>
<evidence type="ECO:0008006" key="4">
    <source>
        <dbReference type="Google" id="ProtNLM"/>
    </source>
</evidence>
<dbReference type="PANTHER" id="PTHR34861:SF10">
    <property type="entry name" value="CYCLASE"/>
    <property type="match status" value="1"/>
</dbReference>
<dbReference type="Proteomes" id="UP000654913">
    <property type="component" value="Chromosome 7"/>
</dbReference>
<evidence type="ECO:0000313" key="2">
    <source>
        <dbReference type="EMBL" id="BCS28592.1"/>
    </source>
</evidence>
<dbReference type="RefSeq" id="XP_041560778.1">
    <property type="nucleotide sequence ID" value="XM_041695005.1"/>
</dbReference>
<dbReference type="InterPro" id="IPR007325">
    <property type="entry name" value="KFase/CYL"/>
</dbReference>
<dbReference type="SUPFAM" id="SSF102198">
    <property type="entry name" value="Putative cyclase"/>
    <property type="match status" value="1"/>
</dbReference>